<feature type="compositionally biased region" description="Basic and acidic residues" evidence="1">
    <location>
        <begin position="10"/>
        <end position="20"/>
    </location>
</feature>
<proteinExistence type="predicted"/>
<dbReference type="Proteomes" id="UP000242869">
    <property type="component" value="Unassembled WGS sequence"/>
</dbReference>
<dbReference type="EMBL" id="FOVE01000003">
    <property type="protein sequence ID" value="SFN13893.1"/>
    <property type="molecule type" value="Genomic_DNA"/>
</dbReference>
<protein>
    <submittedName>
        <fullName evidence="2">Uncharacterized protein</fullName>
    </submittedName>
</protein>
<dbReference type="AlphaFoldDB" id="A0A1I4WKU1"/>
<evidence type="ECO:0000313" key="3">
    <source>
        <dbReference type="Proteomes" id="UP000242869"/>
    </source>
</evidence>
<gene>
    <name evidence="2" type="ORF">SAMN05660284_00656</name>
</gene>
<accession>A0A1I4WKU1</accession>
<dbReference type="STRING" id="83765.SAMN05660284_00656"/>
<evidence type="ECO:0000256" key="1">
    <source>
        <dbReference type="SAM" id="MobiDB-lite"/>
    </source>
</evidence>
<keyword evidence="3" id="KW-1185">Reference proteome</keyword>
<sequence length="55" mass="6792">MNLKTSVEPQRYEKHREKTSRSVLKWPRSMGERATMRKGLMPFTLRIFMRLRRRI</sequence>
<feature type="region of interest" description="Disordered" evidence="1">
    <location>
        <begin position="1"/>
        <end position="20"/>
    </location>
</feature>
<evidence type="ECO:0000313" key="2">
    <source>
        <dbReference type="EMBL" id="SFN13893.1"/>
    </source>
</evidence>
<organism evidence="2 3">
    <name type="scientific">Formivibrio citricus</name>
    <dbReference type="NCBI Taxonomy" id="83765"/>
    <lineage>
        <taxon>Bacteria</taxon>
        <taxon>Pseudomonadati</taxon>
        <taxon>Pseudomonadota</taxon>
        <taxon>Betaproteobacteria</taxon>
        <taxon>Neisseriales</taxon>
        <taxon>Chitinibacteraceae</taxon>
        <taxon>Formivibrio</taxon>
    </lineage>
</organism>
<name>A0A1I4WKU1_9NEIS</name>
<dbReference type="RefSeq" id="WP_177187758.1">
    <property type="nucleotide sequence ID" value="NZ_FOVE01000003.1"/>
</dbReference>
<reference evidence="3" key="1">
    <citation type="submission" date="2016-10" db="EMBL/GenBank/DDBJ databases">
        <authorList>
            <person name="Varghese N."/>
            <person name="Submissions S."/>
        </authorList>
    </citation>
    <scope>NUCLEOTIDE SEQUENCE [LARGE SCALE GENOMIC DNA]</scope>
    <source>
        <strain evidence="3">DSM 6150</strain>
    </source>
</reference>